<feature type="region of interest" description="Disordered" evidence="1">
    <location>
        <begin position="1"/>
        <end position="24"/>
    </location>
</feature>
<proteinExistence type="predicted"/>
<accession>A0A2D4GBV9</accession>
<protein>
    <submittedName>
        <fullName evidence="2">Uncharacterized protein</fullName>
    </submittedName>
</protein>
<dbReference type="AlphaFoldDB" id="A0A2D4GBV9"/>
<organism evidence="2">
    <name type="scientific">Micrurus corallinus</name>
    <name type="common">Brazilian coral snake</name>
    <dbReference type="NCBI Taxonomy" id="54390"/>
    <lineage>
        <taxon>Eukaryota</taxon>
        <taxon>Metazoa</taxon>
        <taxon>Chordata</taxon>
        <taxon>Craniata</taxon>
        <taxon>Vertebrata</taxon>
        <taxon>Euteleostomi</taxon>
        <taxon>Lepidosauria</taxon>
        <taxon>Squamata</taxon>
        <taxon>Bifurcata</taxon>
        <taxon>Unidentata</taxon>
        <taxon>Episquamata</taxon>
        <taxon>Toxicofera</taxon>
        <taxon>Serpentes</taxon>
        <taxon>Colubroidea</taxon>
        <taxon>Elapidae</taxon>
        <taxon>Elapinae</taxon>
        <taxon>Micrurus</taxon>
    </lineage>
</organism>
<sequence>MANPIFREGTCEPSVKDEGQNKWEREENPVKIREGYMHEMSNPLARKKEIKYMVKFFLGEIGHILSFRPFKALRLSSNSHNVHCVWVIPKAQEIFVTKIPAKMG</sequence>
<name>A0A2D4GBV9_MICCO</name>
<evidence type="ECO:0000313" key="2">
    <source>
        <dbReference type="EMBL" id="LAA57227.1"/>
    </source>
</evidence>
<reference evidence="2" key="1">
    <citation type="submission" date="2017-07" db="EMBL/GenBank/DDBJ databases">
        <authorList>
            <person name="Mikheyev A."/>
            <person name="Grau M."/>
        </authorList>
    </citation>
    <scope>NUCLEOTIDE SEQUENCE</scope>
    <source>
        <tissue evidence="2">Venom_gland</tissue>
    </source>
</reference>
<dbReference type="EMBL" id="IACJ01124323">
    <property type="protein sequence ID" value="LAA57227.1"/>
    <property type="molecule type" value="Transcribed_RNA"/>
</dbReference>
<evidence type="ECO:0000256" key="1">
    <source>
        <dbReference type="SAM" id="MobiDB-lite"/>
    </source>
</evidence>
<feature type="compositionally biased region" description="Basic and acidic residues" evidence="1">
    <location>
        <begin position="14"/>
        <end position="24"/>
    </location>
</feature>
<reference evidence="2" key="2">
    <citation type="submission" date="2017-11" db="EMBL/GenBank/DDBJ databases">
        <title>Coralsnake Venomics: Analyses of Venom Gland Transcriptomes and Proteomes of Six Brazilian Taxa.</title>
        <authorList>
            <person name="Aird S.D."/>
            <person name="Jorge da Silva N."/>
            <person name="Qiu L."/>
            <person name="Villar-Briones A."/>
            <person name="Aparecida-Saddi V."/>
            <person name="Campos-Telles M.P."/>
            <person name="Grau M."/>
            <person name="Mikheyev A.S."/>
        </authorList>
    </citation>
    <scope>NUCLEOTIDE SEQUENCE</scope>
    <source>
        <tissue evidence="2">Venom_gland</tissue>
    </source>
</reference>